<dbReference type="InterPro" id="IPR055346">
    <property type="entry name" value="Fe-S_cluster_assembly_SufBD"/>
</dbReference>
<keyword evidence="5" id="KW-1185">Reference proteome</keyword>
<evidence type="ECO:0000313" key="4">
    <source>
        <dbReference type="EMBL" id="KQM08166.1"/>
    </source>
</evidence>
<evidence type="ECO:0000256" key="1">
    <source>
        <dbReference type="ARBA" id="ARBA00043967"/>
    </source>
</evidence>
<evidence type="ECO:0000259" key="2">
    <source>
        <dbReference type="Pfam" id="PF01458"/>
    </source>
</evidence>
<evidence type="ECO:0000259" key="3">
    <source>
        <dbReference type="Pfam" id="PF19295"/>
    </source>
</evidence>
<evidence type="ECO:0000313" key="5">
    <source>
        <dbReference type="Proteomes" id="UP000054172"/>
    </source>
</evidence>
<dbReference type="Pfam" id="PF19295">
    <property type="entry name" value="SufBD_N"/>
    <property type="match status" value="1"/>
</dbReference>
<dbReference type="PANTHER" id="PTHR43575">
    <property type="entry name" value="PROTEIN ABCI7, CHLOROPLASTIC"/>
    <property type="match status" value="1"/>
</dbReference>
<accession>A0A0Q4B737</accession>
<dbReference type="Proteomes" id="UP000054172">
    <property type="component" value="Unassembled WGS sequence"/>
</dbReference>
<feature type="domain" description="SUF system FeS cluster assembly SufBD N-terminal" evidence="3">
    <location>
        <begin position="18"/>
        <end position="164"/>
    </location>
</feature>
<dbReference type="PATRIC" id="fig|1702214.3.peg.451"/>
<dbReference type="NCBIfam" id="TIGR01981">
    <property type="entry name" value="sufD"/>
    <property type="match status" value="1"/>
</dbReference>
<dbReference type="InterPro" id="IPR011542">
    <property type="entry name" value="SUF_FeS_clus_asmbl_SufD"/>
</dbReference>
<comment type="caution">
    <text evidence="4">The sequence shown here is derived from an EMBL/GenBank/DDBJ whole genome shotgun (WGS) entry which is preliminary data.</text>
</comment>
<proteinExistence type="inferred from homology"/>
<dbReference type="SUPFAM" id="SSF101960">
    <property type="entry name" value="Stabilizer of iron transporter SufD"/>
    <property type="match status" value="1"/>
</dbReference>
<dbReference type="Pfam" id="PF01458">
    <property type="entry name" value="SUFBD_core"/>
    <property type="match status" value="1"/>
</dbReference>
<dbReference type="PANTHER" id="PTHR43575:SF1">
    <property type="entry name" value="PROTEIN ABCI7, CHLOROPLASTIC"/>
    <property type="match status" value="1"/>
</dbReference>
<dbReference type="InterPro" id="IPR037284">
    <property type="entry name" value="SUF_FeS_clus_asmbl_SufBD_sf"/>
</dbReference>
<reference evidence="4" key="1">
    <citation type="submission" date="2015-08" db="EMBL/GenBank/DDBJ databases">
        <title>Candidatus Bacteriodes Periocalifornicus.</title>
        <authorList>
            <person name="McLean J.S."/>
            <person name="Kelley S."/>
        </authorList>
    </citation>
    <scope>NUCLEOTIDE SEQUENCE [LARGE SCALE GENOMIC DNA]</scope>
    <source>
        <strain evidence="4">12B</strain>
    </source>
</reference>
<dbReference type="GO" id="GO:0016226">
    <property type="term" value="P:iron-sulfur cluster assembly"/>
    <property type="evidence" value="ECO:0007669"/>
    <property type="project" value="InterPro"/>
</dbReference>
<organism evidence="4 5">
    <name type="scientific">Candidatus [Bacteroides] periocalifornicus</name>
    <dbReference type="NCBI Taxonomy" id="1702214"/>
    <lineage>
        <taxon>Bacteria</taxon>
        <taxon>Pseudomonadati</taxon>
        <taxon>Bacteroidota</taxon>
    </lineage>
</organism>
<sequence length="440" mass="49206">MYHAHMAQHAHRYNTLSVEAKAKAAWEFARLGIPSQRNEAYRFANLESLFAKKLKVSLQDSERLEPVGGMFECAMPKLDAYTLFFVNGQYFTDYGEQLTELTDGVVYGSLGQALKRRPDITDDVFQIPVGDRNDGLPALATMLAYDGIFIHVPAEVELDKPLQIIHLLQGDEDLLVNTLHHIHIARNARAKVVVITLTLSNREFLDNSLSFMRLEPGAQLDVTLMQNVHNHAHVLQHTVAEVQGNAKFNSTELALHGEFIRTNAYVQLVQPKALAHVNGLTLLDGHQFAEHHTIVDHAVEECESSQLFKHIVDGEAESSFYGIINVAKDAQHTQAYQRNANILLSPSGKVHTRPQLIIHADDVKCSHGATVGQLDEDARFYLQQRGIPLQEVNRLLMMAFAHDVLQGISHLPLRDQVERLVEHRLNGEATQANAGCPMVL</sequence>
<gene>
    <name evidence="4" type="ORF">AL399_08845</name>
</gene>
<dbReference type="STRING" id="1702214.AL399_08845"/>
<dbReference type="InterPro" id="IPR000825">
    <property type="entry name" value="SUF_FeS_clus_asmbl_SufBD_core"/>
</dbReference>
<name>A0A0Q4B737_9BACT</name>
<protein>
    <recommendedName>
        <fullName evidence="6">Fe-S cluster assembly protein SufD</fullName>
    </recommendedName>
</protein>
<feature type="domain" description="SUF system FeS cluster assembly SufBD core" evidence="2">
    <location>
        <begin position="173"/>
        <end position="400"/>
    </location>
</feature>
<dbReference type="AlphaFoldDB" id="A0A0Q4B737"/>
<comment type="similarity">
    <text evidence="1">Belongs to the iron-sulfur cluster assembly SufBD family.</text>
</comment>
<evidence type="ECO:0008006" key="6">
    <source>
        <dbReference type="Google" id="ProtNLM"/>
    </source>
</evidence>
<dbReference type="InterPro" id="IPR045595">
    <property type="entry name" value="SufBD_N"/>
</dbReference>
<dbReference type="EMBL" id="LIIK01000062">
    <property type="protein sequence ID" value="KQM08166.1"/>
    <property type="molecule type" value="Genomic_DNA"/>
</dbReference>